<proteinExistence type="predicted"/>
<dbReference type="EMBL" id="CAJJDN010000226">
    <property type="protein sequence ID" value="CAD8129496.1"/>
    <property type="molecule type" value="Genomic_DNA"/>
</dbReference>
<evidence type="ECO:0000256" key="1">
    <source>
        <dbReference type="SAM" id="Phobius"/>
    </source>
</evidence>
<dbReference type="AlphaFoldDB" id="A0A8S1RMT6"/>
<keyword evidence="1" id="KW-1133">Transmembrane helix</keyword>
<keyword evidence="1" id="KW-0472">Membrane</keyword>
<protein>
    <recommendedName>
        <fullName evidence="4">Transmembrane protein</fullName>
    </recommendedName>
</protein>
<gene>
    <name evidence="2" type="ORF">PSON_ATCC_30995.1.T2260009</name>
</gene>
<accession>A0A8S1RMT6</accession>
<reference evidence="2" key="1">
    <citation type="submission" date="2021-01" db="EMBL/GenBank/DDBJ databases">
        <authorList>
            <consortium name="Genoscope - CEA"/>
            <person name="William W."/>
        </authorList>
    </citation>
    <scope>NUCLEOTIDE SEQUENCE</scope>
</reference>
<name>A0A8S1RMT6_9CILI</name>
<feature type="transmembrane region" description="Helical" evidence="1">
    <location>
        <begin position="66"/>
        <end position="99"/>
    </location>
</feature>
<evidence type="ECO:0000313" key="3">
    <source>
        <dbReference type="Proteomes" id="UP000692954"/>
    </source>
</evidence>
<sequence>MNFVMTQTIYNLMVVINANKVANQNVNTVQIKNALFVLMVGTLQTIDAIKYVEMVNWLLLLKNNAMMAIIILMMGVMIANLNVIKIVSHVLYLEFVYFVKTISKWMKIRNASLYVETEQLSKDQKNVKISMILNMMVVINVCSNVKLIVPNAFKVSVKNVKKDMIQWLRDALKQLLQMKLMFQNVKKKNKPSPQQ</sequence>
<evidence type="ECO:0008006" key="4">
    <source>
        <dbReference type="Google" id="ProtNLM"/>
    </source>
</evidence>
<comment type="caution">
    <text evidence="2">The sequence shown here is derived from an EMBL/GenBank/DDBJ whole genome shotgun (WGS) entry which is preliminary data.</text>
</comment>
<organism evidence="2 3">
    <name type="scientific">Paramecium sonneborni</name>
    <dbReference type="NCBI Taxonomy" id="65129"/>
    <lineage>
        <taxon>Eukaryota</taxon>
        <taxon>Sar</taxon>
        <taxon>Alveolata</taxon>
        <taxon>Ciliophora</taxon>
        <taxon>Intramacronucleata</taxon>
        <taxon>Oligohymenophorea</taxon>
        <taxon>Peniculida</taxon>
        <taxon>Parameciidae</taxon>
        <taxon>Paramecium</taxon>
    </lineage>
</organism>
<keyword evidence="3" id="KW-1185">Reference proteome</keyword>
<dbReference type="Proteomes" id="UP000692954">
    <property type="component" value="Unassembled WGS sequence"/>
</dbReference>
<keyword evidence="1" id="KW-0812">Transmembrane</keyword>
<evidence type="ECO:0000313" key="2">
    <source>
        <dbReference type="EMBL" id="CAD8129496.1"/>
    </source>
</evidence>